<dbReference type="Pfam" id="PF00168">
    <property type="entry name" value="C2"/>
    <property type="match status" value="2"/>
</dbReference>
<name>A0A7R9BM13_9CRUS</name>
<dbReference type="GO" id="GO:0042043">
    <property type="term" value="F:neurexin family protein binding"/>
    <property type="evidence" value="ECO:0007669"/>
    <property type="project" value="TreeGrafter"/>
</dbReference>
<evidence type="ECO:0000256" key="4">
    <source>
        <dbReference type="SAM" id="MobiDB-lite"/>
    </source>
</evidence>
<feature type="compositionally biased region" description="Low complexity" evidence="4">
    <location>
        <begin position="328"/>
        <end position="339"/>
    </location>
</feature>
<keyword evidence="2" id="KW-0677">Repeat</keyword>
<feature type="region of interest" description="Disordered" evidence="4">
    <location>
        <begin position="662"/>
        <end position="684"/>
    </location>
</feature>
<dbReference type="Gene3D" id="2.60.40.150">
    <property type="entry name" value="C2 domain"/>
    <property type="match status" value="2"/>
</dbReference>
<proteinExistence type="predicted"/>
<keyword evidence="7" id="KW-1185">Reference proteome</keyword>
<feature type="compositionally biased region" description="Polar residues" evidence="4">
    <location>
        <begin position="90"/>
        <end position="99"/>
    </location>
</feature>
<feature type="compositionally biased region" description="Polar residues" evidence="4">
    <location>
        <begin position="957"/>
        <end position="969"/>
    </location>
</feature>
<evidence type="ECO:0000313" key="6">
    <source>
        <dbReference type="EMBL" id="CAD7276720.1"/>
    </source>
</evidence>
<dbReference type="PANTHER" id="PTHR45716">
    <property type="entry name" value="BITESIZE, ISOFORM I"/>
    <property type="match status" value="1"/>
</dbReference>
<feature type="region of interest" description="Disordered" evidence="4">
    <location>
        <begin position="793"/>
        <end position="848"/>
    </location>
</feature>
<dbReference type="GO" id="GO:0070382">
    <property type="term" value="C:exocytic vesicle"/>
    <property type="evidence" value="ECO:0007669"/>
    <property type="project" value="TreeGrafter"/>
</dbReference>
<dbReference type="SMART" id="SM00239">
    <property type="entry name" value="C2"/>
    <property type="match status" value="2"/>
</dbReference>
<evidence type="ECO:0000256" key="1">
    <source>
        <dbReference type="ARBA" id="ARBA00004370"/>
    </source>
</evidence>
<feature type="compositionally biased region" description="Low complexity" evidence="4">
    <location>
        <begin position="664"/>
        <end position="684"/>
    </location>
</feature>
<dbReference type="CDD" id="cd08521">
    <property type="entry name" value="C2A_SLP"/>
    <property type="match status" value="1"/>
</dbReference>
<reference evidence="6" key="1">
    <citation type="submission" date="2020-11" db="EMBL/GenBank/DDBJ databases">
        <authorList>
            <person name="Tran Van P."/>
        </authorList>
    </citation>
    <scope>NUCLEOTIDE SEQUENCE</scope>
</reference>
<feature type="compositionally biased region" description="Acidic residues" evidence="4">
    <location>
        <begin position="39"/>
        <end position="49"/>
    </location>
</feature>
<feature type="compositionally biased region" description="Polar residues" evidence="4">
    <location>
        <begin position="163"/>
        <end position="172"/>
    </location>
</feature>
<feature type="compositionally biased region" description="Low complexity" evidence="4">
    <location>
        <begin position="895"/>
        <end position="918"/>
    </location>
</feature>
<dbReference type="InterPro" id="IPR035892">
    <property type="entry name" value="C2_domain_sf"/>
</dbReference>
<dbReference type="EMBL" id="OA882725">
    <property type="protein sequence ID" value="CAD7276720.1"/>
    <property type="molecule type" value="Genomic_DNA"/>
</dbReference>
<evidence type="ECO:0000259" key="5">
    <source>
        <dbReference type="PROSITE" id="PS50004"/>
    </source>
</evidence>
<evidence type="ECO:0000256" key="3">
    <source>
        <dbReference type="ARBA" id="ARBA00023136"/>
    </source>
</evidence>
<dbReference type="FunFam" id="2.60.40.150:FF:000006">
    <property type="entry name" value="Synaptotagmin-like 5, isoform CRA_a"/>
    <property type="match status" value="1"/>
</dbReference>
<evidence type="ECO:0000256" key="2">
    <source>
        <dbReference type="ARBA" id="ARBA00022737"/>
    </source>
</evidence>
<dbReference type="GO" id="GO:0006887">
    <property type="term" value="P:exocytosis"/>
    <property type="evidence" value="ECO:0007669"/>
    <property type="project" value="TreeGrafter"/>
</dbReference>
<dbReference type="SUPFAM" id="SSF49562">
    <property type="entry name" value="C2 domain (Calcium/lipid-binding domain, CaLB)"/>
    <property type="match status" value="2"/>
</dbReference>
<feature type="compositionally biased region" description="Basic residues" evidence="4">
    <location>
        <begin position="74"/>
        <end position="87"/>
    </location>
</feature>
<dbReference type="OrthoDB" id="195679at2759"/>
<keyword evidence="3" id="KW-0472">Membrane</keyword>
<sequence>MGCVRSGRNRDGGVDPHRANLKNGARLSGAGEDVKIEGNVDDDRDDEESAPSSNDGDGSDSVGSESDGQPSPERKRKKVMKPRNHRRGSQENLLRSCSNDEQEHDLDACPGLPPTDGHLPRPASSESCPPSLGGPTSGPGSSGGSSSNSYGDDAPAPVAASILPTSARNKGSSSEEEIVFDKNDGQFDTIKRRKKKKVLLDFSSDSEIRSVKQATFLETERKRHSGGELEVVASVELATDSPKDCAHKLDTDDIATKPTSSSSSTSSSKKHRDSGFIGSSDDLLAIRASRSNSASPAASDDSHSSNKSSASTSSSDVPDVVDSEQKTAAASSSSSSSAVSRKDSFNNWSSDEETNLMMSRMRAFFKNMISSANKDASARGVPKVKPPQLVNFEHRLTSLMKTVPGINDEQVKEIVEYLSSEDTWSDSYDSSDYTSSDLEGACASVAVAERPEDLQHQISASCQEIIEQFDGAVGKPHNSPPSPTTTLSTSTLATTAADFVPPSPGGASGGDHSPPMFARVMQHIGTRLVALMHEVSETGSEHSEDFWASNQLVTSSPKPVPASIKTNAVDSQSDDEDGVTPKASPCSTLKTALNTPSSSMFYSSFSPNGTPKASPHSTLKTPIPSSADAVVAVAVEATTKPAAAAAAGAAAAVVTPVVGGGGESASEGAGVSAAPSLSSSSGTGSEVTIVEKPIILDASLLASLKAAAIIGPIDDPDAPPPRERYVGDPEEELALINSLKLSEDADSKSGYQPSWLTEGRKKGRTGWRVGLGAAKRFKSKSQDALVVKAEKEAAAGSASGDELDSPVRKTPQSTSRLPALISRHRTSAASPVAVESRQRPTPTHQPADKVSVFGFMSASPASAKNTASSSVSPASVSVPANTPAVRLTPATVTMTSNSGSGPVSSSGTSSGTSTPTGVRSARYRPMGEQASPAMTPKNAEGQESSLLRRGRAGPGSSGNKLTYSVQGTGSPKPRSSAALARLTSPALSVISKTLTPPESPAASSRGSDGSVGTSSPPMSPRKISTMSAPAVISPAWSESESEDLDRYFAYQRGKSSVREESMSVNSTLSDLSGFTVTNIVPVKGEVQFSVQFNEQGTNLEIHIKQCRELAAVDLRRNRSDPYVKVYLLPDRTKTGKRKTKVKKHTLNPIFDEVLRFPGTLEDLMARTLSLSVWHSDMFGRNDFLGEVTLPLKLTDLANPIPKWYKLQEKLPSNDDAAFFKGSLIVALKFVPAGGSPYGLAYLGGPPPGTSERGIDVPPQLATPPFSPPPAGTGTLHVLVKEGRDVVGARSGVPLDAFLKCWLLPDRSQKQKSSPVKRSSSPNWNHTFTFGNVTLSDLRDRSVEITVWDHDRLTSNSVIGGVRFNLGTGKHFGRPVDWMDARGEEEALWRSMMERPGLWVQACLPLRCTSSEKLSQHA</sequence>
<dbReference type="PANTHER" id="PTHR45716:SF2">
    <property type="entry name" value="BITESIZE, ISOFORM I"/>
    <property type="match status" value="1"/>
</dbReference>
<feature type="compositionally biased region" description="Low complexity" evidence="4">
    <location>
        <begin position="287"/>
        <end position="320"/>
    </location>
</feature>
<accession>A0A7R9BM13</accession>
<dbReference type="InterPro" id="IPR043567">
    <property type="entry name" value="SYTL1-5_C2B"/>
</dbReference>
<feature type="region of interest" description="Disordered" evidence="4">
    <location>
        <begin position="992"/>
        <end position="1026"/>
    </location>
</feature>
<gene>
    <name evidence="6" type="ORF">NMOB1V02_LOCUS4471</name>
</gene>
<dbReference type="GO" id="GO:0005886">
    <property type="term" value="C:plasma membrane"/>
    <property type="evidence" value="ECO:0007669"/>
    <property type="project" value="TreeGrafter"/>
</dbReference>
<feature type="compositionally biased region" description="Basic and acidic residues" evidence="4">
    <location>
        <begin position="8"/>
        <end position="18"/>
    </location>
</feature>
<feature type="domain" description="C2" evidence="5">
    <location>
        <begin position="1256"/>
        <end position="1378"/>
    </location>
</feature>
<dbReference type="InterPro" id="IPR000008">
    <property type="entry name" value="C2_dom"/>
</dbReference>
<dbReference type="PROSITE" id="PS50004">
    <property type="entry name" value="C2"/>
    <property type="match status" value="2"/>
</dbReference>
<dbReference type="InterPro" id="IPR001565">
    <property type="entry name" value="Synaptotagmin"/>
</dbReference>
<comment type="subcellular location">
    <subcellularLocation>
        <location evidence="1">Membrane</location>
    </subcellularLocation>
</comment>
<dbReference type="CDD" id="cd04020">
    <property type="entry name" value="C2B_SLP_1-2-3-4"/>
    <property type="match status" value="1"/>
</dbReference>
<feature type="region of interest" description="Disordered" evidence="4">
    <location>
        <begin position="552"/>
        <end position="590"/>
    </location>
</feature>
<feature type="region of interest" description="Disordered" evidence="4">
    <location>
        <begin position="1"/>
        <end position="185"/>
    </location>
</feature>
<protein>
    <recommendedName>
        <fullName evidence="5">C2 domain-containing protein</fullName>
    </recommendedName>
</protein>
<evidence type="ECO:0000313" key="7">
    <source>
        <dbReference type="Proteomes" id="UP000678499"/>
    </source>
</evidence>
<dbReference type="EMBL" id="CAJPEX010000688">
    <property type="protein sequence ID" value="CAG0916872.1"/>
    <property type="molecule type" value="Genomic_DNA"/>
</dbReference>
<dbReference type="Proteomes" id="UP000678499">
    <property type="component" value="Unassembled WGS sequence"/>
</dbReference>
<organism evidence="6">
    <name type="scientific">Notodromas monacha</name>
    <dbReference type="NCBI Taxonomy" id="399045"/>
    <lineage>
        <taxon>Eukaryota</taxon>
        <taxon>Metazoa</taxon>
        <taxon>Ecdysozoa</taxon>
        <taxon>Arthropoda</taxon>
        <taxon>Crustacea</taxon>
        <taxon>Oligostraca</taxon>
        <taxon>Ostracoda</taxon>
        <taxon>Podocopa</taxon>
        <taxon>Podocopida</taxon>
        <taxon>Cypridocopina</taxon>
        <taxon>Cypridoidea</taxon>
        <taxon>Cyprididae</taxon>
        <taxon>Notodromas</taxon>
    </lineage>
</organism>
<dbReference type="PRINTS" id="PR00399">
    <property type="entry name" value="SYNAPTOTAGMN"/>
</dbReference>
<feature type="compositionally biased region" description="Low complexity" evidence="4">
    <location>
        <begin position="256"/>
        <end position="267"/>
    </location>
</feature>
<feature type="region of interest" description="Disordered" evidence="4">
    <location>
        <begin position="239"/>
        <end position="352"/>
    </location>
</feature>
<feature type="compositionally biased region" description="Low complexity" evidence="4">
    <location>
        <begin position="52"/>
        <end position="68"/>
    </location>
</feature>
<feature type="region of interest" description="Disordered" evidence="4">
    <location>
        <begin position="892"/>
        <end position="980"/>
    </location>
</feature>
<feature type="domain" description="C2" evidence="5">
    <location>
        <begin position="1082"/>
        <end position="1204"/>
    </location>
</feature>
<feature type="compositionally biased region" description="Basic and acidic residues" evidence="4">
    <location>
        <begin position="241"/>
        <end position="255"/>
    </location>
</feature>
<feature type="region of interest" description="Disordered" evidence="4">
    <location>
        <begin position="496"/>
        <end position="516"/>
    </location>
</feature>